<reference evidence="1" key="1">
    <citation type="journal article" date="2014" name="Int. J. Syst. Evol. Microbiol.">
        <title>Complete genome sequence of Corynebacterium casei LMG S-19264T (=DSM 44701T), isolated from a smear-ripened cheese.</title>
        <authorList>
            <consortium name="US DOE Joint Genome Institute (JGI-PGF)"/>
            <person name="Walter F."/>
            <person name="Albersmeier A."/>
            <person name="Kalinowski J."/>
            <person name="Ruckert C."/>
        </authorList>
    </citation>
    <scope>NUCLEOTIDE SEQUENCE</scope>
    <source>
        <strain evidence="1">JCM 3276</strain>
    </source>
</reference>
<dbReference type="AlphaFoldDB" id="A0A918GHV8"/>
<evidence type="ECO:0000313" key="1">
    <source>
        <dbReference type="EMBL" id="GGS39207.1"/>
    </source>
</evidence>
<gene>
    <name evidence="1" type="ORF">GCM10010171_37750</name>
</gene>
<evidence type="ECO:0000313" key="2">
    <source>
        <dbReference type="Proteomes" id="UP000660680"/>
    </source>
</evidence>
<sequence length="93" mass="9970">MLVEHGGDRAADLGDLVEADAVVAVHHDLDQPPAARLLHVELLELETGCGDGLGDYRLQVAFLLVAHVDGAPCFWSALRLSAGRRYRTPTVVA</sequence>
<comment type="caution">
    <text evidence="1">The sequence shown here is derived from an EMBL/GenBank/DDBJ whole genome shotgun (WGS) entry which is preliminary data.</text>
</comment>
<dbReference type="Proteomes" id="UP000660680">
    <property type="component" value="Unassembled WGS sequence"/>
</dbReference>
<protein>
    <submittedName>
        <fullName evidence="1">Uncharacterized protein</fullName>
    </submittedName>
</protein>
<keyword evidence="2" id="KW-1185">Reference proteome</keyword>
<accession>A0A918GHV8</accession>
<proteinExistence type="predicted"/>
<reference evidence="1" key="2">
    <citation type="submission" date="2020-09" db="EMBL/GenBank/DDBJ databases">
        <authorList>
            <person name="Sun Q."/>
            <person name="Ohkuma M."/>
        </authorList>
    </citation>
    <scope>NUCLEOTIDE SEQUENCE</scope>
    <source>
        <strain evidence="1">JCM 3276</strain>
    </source>
</reference>
<organism evidence="1 2">
    <name type="scientific">Actinokineospora fastidiosa</name>
    <dbReference type="NCBI Taxonomy" id="1816"/>
    <lineage>
        <taxon>Bacteria</taxon>
        <taxon>Bacillati</taxon>
        <taxon>Actinomycetota</taxon>
        <taxon>Actinomycetes</taxon>
        <taxon>Pseudonocardiales</taxon>
        <taxon>Pseudonocardiaceae</taxon>
        <taxon>Actinokineospora</taxon>
    </lineage>
</organism>
<dbReference type="EMBL" id="BMRB01000002">
    <property type="protein sequence ID" value="GGS39207.1"/>
    <property type="molecule type" value="Genomic_DNA"/>
</dbReference>
<name>A0A918GHV8_9PSEU</name>